<name>A0A323UFE5_RHOPL</name>
<keyword evidence="3" id="KW-1003">Cell membrane</keyword>
<dbReference type="CDD" id="cd17369">
    <property type="entry name" value="MFS_ShiA_like"/>
    <property type="match status" value="1"/>
</dbReference>
<dbReference type="Gene3D" id="1.20.1250.20">
    <property type="entry name" value="MFS general substrate transporter like domains"/>
    <property type="match status" value="2"/>
</dbReference>
<sequence length="439" mass="46779">MAQAQPIRAALAAFLGTAIEWYDYYIYGTAAALVFGDVFFATNDPFMGVLASLATFAVGFVARPFGALVFGHLGDKVGRKKSLVITLLLMGSATTLIGLLPSYHSIGVAATVALVILRLAQGVAVGGEWGGAVLIATEHAPEKWRTFLAAAPQYGSPIGLILSTLAFRAVSSLPQEDFQSWGWRIPFILSGLLVIVAFIVRAGVNESPEMVAQLEKDRSHEMVPVREVLKTKKKAVVLGIGLSLLGIAGFYFITTFMISYTTTYLKVQKSQILDVISWIGVVQLFATVTGSFIASKIGERRLLLIATGGAFLWSVPMMMLVITGEIPKIATAVLVATFLIGMYYAVIAAYLPRAFPVRMRYTGISLSFQLCGAIFGGTTPIVGVWLAHTYGLQWAPLAGLFALIAGGACASIYFLPIDDEEATAETAAAVGAPNYALNG</sequence>
<keyword evidence="2" id="KW-0813">Transport</keyword>
<evidence type="ECO:0000256" key="1">
    <source>
        <dbReference type="ARBA" id="ARBA00004651"/>
    </source>
</evidence>
<dbReference type="InterPro" id="IPR036259">
    <property type="entry name" value="MFS_trans_sf"/>
</dbReference>
<keyword evidence="6 7" id="KW-0472">Membrane</keyword>
<feature type="transmembrane region" description="Helical" evidence="7">
    <location>
        <begin position="46"/>
        <end position="70"/>
    </location>
</feature>
<accession>A0A323UFE5</accession>
<feature type="transmembrane region" description="Helical" evidence="7">
    <location>
        <begin position="394"/>
        <end position="415"/>
    </location>
</feature>
<feature type="transmembrane region" description="Helical" evidence="7">
    <location>
        <begin position="82"/>
        <end position="100"/>
    </location>
</feature>
<dbReference type="Pfam" id="PF07690">
    <property type="entry name" value="MFS_1"/>
    <property type="match status" value="1"/>
</dbReference>
<evidence type="ECO:0000313" key="9">
    <source>
        <dbReference type="EMBL" id="PZA11244.1"/>
    </source>
</evidence>
<dbReference type="PROSITE" id="PS50850">
    <property type="entry name" value="MFS"/>
    <property type="match status" value="1"/>
</dbReference>
<feature type="transmembrane region" description="Helical" evidence="7">
    <location>
        <begin position="147"/>
        <end position="169"/>
    </location>
</feature>
<evidence type="ECO:0000256" key="7">
    <source>
        <dbReference type="SAM" id="Phobius"/>
    </source>
</evidence>
<dbReference type="OrthoDB" id="9783227at2"/>
<evidence type="ECO:0000313" key="10">
    <source>
        <dbReference type="Proteomes" id="UP000248134"/>
    </source>
</evidence>
<feature type="domain" description="Major facilitator superfamily (MFS) profile" evidence="8">
    <location>
        <begin position="9"/>
        <end position="423"/>
    </location>
</feature>
<protein>
    <submittedName>
        <fullName evidence="9">MFS transporter</fullName>
    </submittedName>
</protein>
<feature type="transmembrane region" description="Helical" evidence="7">
    <location>
        <begin position="181"/>
        <end position="200"/>
    </location>
</feature>
<feature type="transmembrane region" description="Helical" evidence="7">
    <location>
        <begin position="363"/>
        <end position="388"/>
    </location>
</feature>
<evidence type="ECO:0000259" key="8">
    <source>
        <dbReference type="PROSITE" id="PS50850"/>
    </source>
</evidence>
<dbReference type="InterPro" id="IPR011701">
    <property type="entry name" value="MFS"/>
</dbReference>
<feature type="transmembrane region" description="Helical" evidence="7">
    <location>
        <begin position="21"/>
        <end position="40"/>
    </location>
</feature>
<dbReference type="GO" id="GO:0022857">
    <property type="term" value="F:transmembrane transporter activity"/>
    <property type="evidence" value="ECO:0007669"/>
    <property type="project" value="InterPro"/>
</dbReference>
<dbReference type="AlphaFoldDB" id="A0A323UFE5"/>
<feature type="transmembrane region" description="Helical" evidence="7">
    <location>
        <begin position="302"/>
        <end position="323"/>
    </location>
</feature>
<feature type="transmembrane region" description="Helical" evidence="7">
    <location>
        <begin position="275"/>
        <end position="295"/>
    </location>
</feature>
<evidence type="ECO:0000256" key="6">
    <source>
        <dbReference type="ARBA" id="ARBA00023136"/>
    </source>
</evidence>
<evidence type="ECO:0000256" key="5">
    <source>
        <dbReference type="ARBA" id="ARBA00022989"/>
    </source>
</evidence>
<comment type="caution">
    <text evidence="9">The sequence shown here is derived from an EMBL/GenBank/DDBJ whole genome shotgun (WGS) entry which is preliminary data.</text>
</comment>
<comment type="subcellular location">
    <subcellularLocation>
        <location evidence="1">Cell membrane</location>
        <topology evidence="1">Multi-pass membrane protein</topology>
    </subcellularLocation>
</comment>
<keyword evidence="5 7" id="KW-1133">Transmembrane helix</keyword>
<dbReference type="InterPro" id="IPR020846">
    <property type="entry name" value="MFS_dom"/>
</dbReference>
<dbReference type="SUPFAM" id="SSF103473">
    <property type="entry name" value="MFS general substrate transporter"/>
    <property type="match status" value="1"/>
</dbReference>
<reference evidence="9 10" key="1">
    <citation type="submission" date="2018-06" db="EMBL/GenBank/DDBJ databases">
        <title>Draft Whole-Genome Sequence of the purple photosynthetic bacterium Rhodospeudomonas palustris XCP.</title>
        <authorList>
            <person name="Rayyan A."/>
            <person name="Meyer T.E."/>
            <person name="Kyndt J.A."/>
        </authorList>
    </citation>
    <scope>NUCLEOTIDE SEQUENCE [LARGE SCALE GENOMIC DNA]</scope>
    <source>
        <strain evidence="9 10">XCP</strain>
    </source>
</reference>
<dbReference type="PANTHER" id="PTHR43045:SF2">
    <property type="entry name" value="INNER MEMBRANE METABOLITE TRANSPORT PROTEIN YHJE"/>
    <property type="match status" value="1"/>
</dbReference>
<evidence type="ECO:0000256" key="2">
    <source>
        <dbReference type="ARBA" id="ARBA00022448"/>
    </source>
</evidence>
<dbReference type="PANTHER" id="PTHR43045">
    <property type="entry name" value="SHIKIMATE TRANSPORTER"/>
    <property type="match status" value="1"/>
</dbReference>
<organism evidence="9 10">
    <name type="scientific">Rhodopseudomonas palustris</name>
    <dbReference type="NCBI Taxonomy" id="1076"/>
    <lineage>
        <taxon>Bacteria</taxon>
        <taxon>Pseudomonadati</taxon>
        <taxon>Pseudomonadota</taxon>
        <taxon>Alphaproteobacteria</taxon>
        <taxon>Hyphomicrobiales</taxon>
        <taxon>Nitrobacteraceae</taxon>
        <taxon>Rhodopseudomonas</taxon>
    </lineage>
</organism>
<dbReference type="Proteomes" id="UP000248134">
    <property type="component" value="Unassembled WGS sequence"/>
</dbReference>
<keyword evidence="4 7" id="KW-0812">Transmembrane</keyword>
<dbReference type="EMBL" id="QKQS01000023">
    <property type="protein sequence ID" value="PZA11244.1"/>
    <property type="molecule type" value="Genomic_DNA"/>
</dbReference>
<dbReference type="RefSeq" id="WP_110787331.1">
    <property type="nucleotide sequence ID" value="NZ_QKQS01000023.1"/>
</dbReference>
<feature type="transmembrane region" description="Helical" evidence="7">
    <location>
        <begin position="236"/>
        <end position="260"/>
    </location>
</feature>
<evidence type="ECO:0000256" key="4">
    <source>
        <dbReference type="ARBA" id="ARBA00022692"/>
    </source>
</evidence>
<feature type="transmembrane region" description="Helical" evidence="7">
    <location>
        <begin position="329"/>
        <end position="351"/>
    </location>
</feature>
<feature type="transmembrane region" description="Helical" evidence="7">
    <location>
        <begin position="106"/>
        <end position="135"/>
    </location>
</feature>
<evidence type="ECO:0000256" key="3">
    <source>
        <dbReference type="ARBA" id="ARBA00022475"/>
    </source>
</evidence>
<gene>
    <name evidence="9" type="ORF">DNX69_18260</name>
</gene>
<proteinExistence type="predicted"/>
<dbReference type="GO" id="GO:0005886">
    <property type="term" value="C:plasma membrane"/>
    <property type="evidence" value="ECO:0007669"/>
    <property type="project" value="UniProtKB-SubCell"/>
</dbReference>